<dbReference type="AlphaFoldDB" id="A0A9W4DWM7"/>
<gene>
    <name evidence="2" type="ORF">SCOCK_470029</name>
</gene>
<keyword evidence="3" id="KW-1185">Reference proteome</keyword>
<organism evidence="2 3">
    <name type="scientific">Actinacidiphila cocklensis</name>
    <dbReference type="NCBI Taxonomy" id="887465"/>
    <lineage>
        <taxon>Bacteria</taxon>
        <taxon>Bacillati</taxon>
        <taxon>Actinomycetota</taxon>
        <taxon>Actinomycetes</taxon>
        <taxon>Kitasatosporales</taxon>
        <taxon>Streptomycetaceae</taxon>
        <taxon>Actinacidiphila</taxon>
    </lineage>
</organism>
<evidence type="ECO:0000313" key="3">
    <source>
        <dbReference type="Proteomes" id="UP001152519"/>
    </source>
</evidence>
<feature type="domain" description="Mycothiol-dependent maleylpyruvate isomerase metal-binding" evidence="1">
    <location>
        <begin position="23"/>
        <end position="139"/>
    </location>
</feature>
<reference evidence="2" key="1">
    <citation type="submission" date="2021-05" db="EMBL/GenBank/DDBJ databases">
        <authorList>
            <person name="Arsene-Ploetze F."/>
        </authorList>
    </citation>
    <scope>NUCLEOTIDE SEQUENCE</scope>
    <source>
        <strain evidence="2">DSM 42138</strain>
    </source>
</reference>
<dbReference type="InterPro" id="IPR017520">
    <property type="entry name" value="CHP03086"/>
</dbReference>
<dbReference type="InterPro" id="IPR024344">
    <property type="entry name" value="MDMPI_metal-binding"/>
</dbReference>
<dbReference type="SUPFAM" id="SSF109854">
    <property type="entry name" value="DinB/YfiT-like putative metalloenzymes"/>
    <property type="match status" value="1"/>
</dbReference>
<dbReference type="InterPro" id="IPR034660">
    <property type="entry name" value="DinB/YfiT-like"/>
</dbReference>
<dbReference type="GO" id="GO:0046872">
    <property type="term" value="F:metal ion binding"/>
    <property type="evidence" value="ECO:0007669"/>
    <property type="project" value="InterPro"/>
</dbReference>
<dbReference type="EMBL" id="CAJSLV010000078">
    <property type="protein sequence ID" value="CAG6396809.1"/>
    <property type="molecule type" value="Genomic_DNA"/>
</dbReference>
<dbReference type="Proteomes" id="UP001152519">
    <property type="component" value="Unassembled WGS sequence"/>
</dbReference>
<dbReference type="InterPro" id="IPR017517">
    <property type="entry name" value="Maleyloyr_isom"/>
</dbReference>
<dbReference type="NCBIfam" id="TIGR03083">
    <property type="entry name" value="maleylpyruvate isomerase family mycothiol-dependent enzyme"/>
    <property type="match status" value="1"/>
</dbReference>
<dbReference type="Pfam" id="PF11716">
    <property type="entry name" value="MDMPI_N"/>
    <property type="match status" value="1"/>
</dbReference>
<evidence type="ECO:0000313" key="2">
    <source>
        <dbReference type="EMBL" id="CAG6396809.1"/>
    </source>
</evidence>
<accession>A0A9W4DWM7</accession>
<evidence type="ECO:0000259" key="1">
    <source>
        <dbReference type="Pfam" id="PF11716"/>
    </source>
</evidence>
<dbReference type="Gene3D" id="1.20.120.450">
    <property type="entry name" value="dinb family like domain"/>
    <property type="match status" value="1"/>
</dbReference>
<protein>
    <recommendedName>
        <fullName evidence="1">Mycothiol-dependent maleylpyruvate isomerase metal-binding domain-containing protein</fullName>
    </recommendedName>
</protein>
<sequence length="201" mass="21854">MFKTGGGTLRSVTCMNFHAQIADSAQEAARIAAGTGQDMLARPTPCPDYDTRALANHLVAYTGIGMELRARREPHPEDLAARDFTADPQWARQYAEQLDRSVAAWADPAVWEGEIADMPAEGMAAMLFLELCLHGWDLARATGQDYRVADATAARLLATVQEYAQMYRDYKGFGEPVEVPAGAGDLETAVALSGRDPYWAG</sequence>
<proteinExistence type="predicted"/>
<dbReference type="NCBIfam" id="TIGR03086">
    <property type="entry name" value="TIGR03086 family metal-binding protein"/>
    <property type="match status" value="1"/>
</dbReference>
<comment type="caution">
    <text evidence="2">The sequence shown here is derived from an EMBL/GenBank/DDBJ whole genome shotgun (WGS) entry which is preliminary data.</text>
</comment>
<name>A0A9W4DWM7_9ACTN</name>